<dbReference type="InterPro" id="IPR018490">
    <property type="entry name" value="cNMP-bd_dom_sf"/>
</dbReference>
<name>A0A0F3GSC4_9BACT</name>
<dbReference type="GO" id="GO:0005829">
    <property type="term" value="C:cytosol"/>
    <property type="evidence" value="ECO:0007669"/>
    <property type="project" value="TreeGrafter"/>
</dbReference>
<gene>
    <name evidence="2" type="ORF">MBAV_002921</name>
</gene>
<dbReference type="Gene3D" id="2.60.120.10">
    <property type="entry name" value="Jelly Rolls"/>
    <property type="match status" value="1"/>
</dbReference>
<evidence type="ECO:0000313" key="2">
    <source>
        <dbReference type="EMBL" id="KJU84885.1"/>
    </source>
</evidence>
<protein>
    <submittedName>
        <fullName evidence="2">Cyclic nucleotide-binding domain protein</fullName>
    </submittedName>
</protein>
<keyword evidence="3" id="KW-1185">Reference proteome</keyword>
<dbReference type="PROSITE" id="PS50042">
    <property type="entry name" value="CNMP_BINDING_3"/>
    <property type="match status" value="1"/>
</dbReference>
<dbReference type="InterPro" id="IPR000595">
    <property type="entry name" value="cNMP-bd_dom"/>
</dbReference>
<sequence>MKYREVFERFDIFDVLNDEERKMIGGVFVKRLYKAKDVIYDETDNGGALYLLIKGRVNICRRTKDSTMLPYATIGEGEIFGLVSFIDGAKHSATAIADDALVDVLIIQREDFEWLLLETPVLTAKVYKQLGMHLCRIARYLSSQYMDLSDICCQMTGAITQQVSDK</sequence>
<dbReference type="InterPro" id="IPR014710">
    <property type="entry name" value="RmlC-like_jellyroll"/>
</dbReference>
<reference evidence="2 3" key="1">
    <citation type="submission" date="2015-02" db="EMBL/GenBank/DDBJ databases">
        <title>Single-cell genomics of uncultivated deep-branching MTB reveals a conserved set of magnetosome genes.</title>
        <authorList>
            <person name="Kolinko S."/>
            <person name="Richter M."/>
            <person name="Glockner F.O."/>
            <person name="Brachmann A."/>
            <person name="Schuler D."/>
        </authorList>
    </citation>
    <scope>NUCLEOTIDE SEQUENCE [LARGE SCALE GENOMIC DNA]</scope>
    <source>
        <strain evidence="2">TM-1</strain>
    </source>
</reference>
<organism evidence="2 3">
    <name type="scientific">Candidatus Magnetobacterium bavaricum</name>
    <dbReference type="NCBI Taxonomy" id="29290"/>
    <lineage>
        <taxon>Bacteria</taxon>
        <taxon>Pseudomonadati</taxon>
        <taxon>Nitrospirota</taxon>
        <taxon>Thermodesulfovibrionia</taxon>
        <taxon>Thermodesulfovibrionales</taxon>
        <taxon>Candidatus Magnetobacteriaceae</taxon>
        <taxon>Candidatus Magnetobacterium</taxon>
    </lineage>
</organism>
<evidence type="ECO:0000259" key="1">
    <source>
        <dbReference type="PROSITE" id="PS50042"/>
    </source>
</evidence>
<dbReference type="EMBL" id="LACI01001252">
    <property type="protein sequence ID" value="KJU84885.1"/>
    <property type="molecule type" value="Genomic_DNA"/>
</dbReference>
<feature type="domain" description="Cyclic nucleotide-binding" evidence="1">
    <location>
        <begin position="12"/>
        <end position="133"/>
    </location>
</feature>
<dbReference type="CDD" id="cd00038">
    <property type="entry name" value="CAP_ED"/>
    <property type="match status" value="1"/>
</dbReference>
<accession>A0A0F3GSC4</accession>
<dbReference type="PANTHER" id="PTHR24567:SF74">
    <property type="entry name" value="HTH-TYPE TRANSCRIPTIONAL REGULATOR ARCR"/>
    <property type="match status" value="1"/>
</dbReference>
<evidence type="ECO:0000313" key="3">
    <source>
        <dbReference type="Proteomes" id="UP000033423"/>
    </source>
</evidence>
<dbReference type="Pfam" id="PF00027">
    <property type="entry name" value="cNMP_binding"/>
    <property type="match status" value="1"/>
</dbReference>
<proteinExistence type="predicted"/>
<dbReference type="SMART" id="SM00100">
    <property type="entry name" value="cNMP"/>
    <property type="match status" value="1"/>
</dbReference>
<dbReference type="PANTHER" id="PTHR24567">
    <property type="entry name" value="CRP FAMILY TRANSCRIPTIONAL REGULATORY PROTEIN"/>
    <property type="match status" value="1"/>
</dbReference>
<dbReference type="InterPro" id="IPR050397">
    <property type="entry name" value="Env_Response_Regulators"/>
</dbReference>
<dbReference type="AlphaFoldDB" id="A0A0F3GSC4"/>
<comment type="caution">
    <text evidence="2">The sequence shown here is derived from an EMBL/GenBank/DDBJ whole genome shotgun (WGS) entry which is preliminary data.</text>
</comment>
<dbReference type="GO" id="GO:0003700">
    <property type="term" value="F:DNA-binding transcription factor activity"/>
    <property type="evidence" value="ECO:0007669"/>
    <property type="project" value="TreeGrafter"/>
</dbReference>
<dbReference type="SUPFAM" id="SSF51206">
    <property type="entry name" value="cAMP-binding domain-like"/>
    <property type="match status" value="1"/>
</dbReference>
<dbReference type="Proteomes" id="UP000033423">
    <property type="component" value="Unassembled WGS sequence"/>
</dbReference>